<sequence>MAYTDGPLDTTYAWVHLTRLDGCNYRQRVTHQGKSVFITDPQIPERSYRLNAAKFDGGVYQHRGSWTIVPWSAYAEATTLSQVDHLD</sequence>
<accession>A0A0F8YAX2</accession>
<proteinExistence type="predicted"/>
<protein>
    <submittedName>
        <fullName evidence="1">Uncharacterized protein</fullName>
    </submittedName>
</protein>
<evidence type="ECO:0000313" key="1">
    <source>
        <dbReference type="EMBL" id="KKK51259.1"/>
    </source>
</evidence>
<name>A0A0F8YAX2_9ZZZZ</name>
<organism evidence="1">
    <name type="scientific">marine sediment metagenome</name>
    <dbReference type="NCBI Taxonomy" id="412755"/>
    <lineage>
        <taxon>unclassified sequences</taxon>
        <taxon>metagenomes</taxon>
        <taxon>ecological metagenomes</taxon>
    </lineage>
</organism>
<dbReference type="AlphaFoldDB" id="A0A0F8YAX2"/>
<reference evidence="1" key="1">
    <citation type="journal article" date="2015" name="Nature">
        <title>Complex archaea that bridge the gap between prokaryotes and eukaryotes.</title>
        <authorList>
            <person name="Spang A."/>
            <person name="Saw J.H."/>
            <person name="Jorgensen S.L."/>
            <person name="Zaremba-Niedzwiedzka K."/>
            <person name="Martijn J."/>
            <person name="Lind A.E."/>
            <person name="van Eijk R."/>
            <person name="Schleper C."/>
            <person name="Guy L."/>
            <person name="Ettema T.J."/>
        </authorList>
    </citation>
    <scope>NUCLEOTIDE SEQUENCE</scope>
</reference>
<gene>
    <name evidence="1" type="ORF">LCGC14_3116720</name>
</gene>
<dbReference type="EMBL" id="LAZR01067599">
    <property type="protein sequence ID" value="KKK51259.1"/>
    <property type="molecule type" value="Genomic_DNA"/>
</dbReference>
<comment type="caution">
    <text evidence="1">The sequence shown here is derived from an EMBL/GenBank/DDBJ whole genome shotgun (WGS) entry which is preliminary data.</text>
</comment>